<dbReference type="SMART" id="SM00345">
    <property type="entry name" value="HTH_GNTR"/>
    <property type="match status" value="1"/>
</dbReference>
<dbReference type="PRINTS" id="PR00035">
    <property type="entry name" value="HTHGNTR"/>
</dbReference>
<dbReference type="Pfam" id="PF00392">
    <property type="entry name" value="GntR"/>
    <property type="match status" value="1"/>
</dbReference>
<dbReference type="SUPFAM" id="SSF48008">
    <property type="entry name" value="GntR ligand-binding domain-like"/>
    <property type="match status" value="1"/>
</dbReference>
<keyword evidence="2" id="KW-0238">DNA-binding</keyword>
<dbReference type="EMBL" id="JAXAFO010000007">
    <property type="protein sequence ID" value="MDX6848829.1"/>
    <property type="molecule type" value="Genomic_DNA"/>
</dbReference>
<dbReference type="SUPFAM" id="SSF46785">
    <property type="entry name" value="Winged helix' DNA-binding domain"/>
    <property type="match status" value="1"/>
</dbReference>
<evidence type="ECO:0000313" key="6">
    <source>
        <dbReference type="Proteomes" id="UP001273505"/>
    </source>
</evidence>
<gene>
    <name evidence="5" type="ORF">SCD92_05615</name>
</gene>
<name>A0ABU4S0T0_9GAMM</name>
<reference evidence="5 6" key="1">
    <citation type="submission" date="2023-11" db="EMBL/GenBank/DDBJ databases">
        <title>Gilvimarinus fulvus sp. nov., isolated from the surface of Kelp.</title>
        <authorList>
            <person name="Sun Y.Y."/>
            <person name="Gong Y."/>
            <person name="Du Z.J."/>
        </authorList>
    </citation>
    <scope>NUCLEOTIDE SEQUENCE [LARGE SCALE GENOMIC DNA]</scope>
    <source>
        <strain evidence="5 6">SDUM040013</strain>
    </source>
</reference>
<dbReference type="CDD" id="cd07377">
    <property type="entry name" value="WHTH_GntR"/>
    <property type="match status" value="1"/>
</dbReference>
<dbReference type="Proteomes" id="UP001273505">
    <property type="component" value="Unassembled WGS sequence"/>
</dbReference>
<evidence type="ECO:0000256" key="3">
    <source>
        <dbReference type="ARBA" id="ARBA00023163"/>
    </source>
</evidence>
<dbReference type="PROSITE" id="PS50949">
    <property type="entry name" value="HTH_GNTR"/>
    <property type="match status" value="1"/>
</dbReference>
<dbReference type="InterPro" id="IPR008920">
    <property type="entry name" value="TF_FadR/GntR_C"/>
</dbReference>
<dbReference type="PANTHER" id="PTHR43537">
    <property type="entry name" value="TRANSCRIPTIONAL REGULATOR, GNTR FAMILY"/>
    <property type="match status" value="1"/>
</dbReference>
<keyword evidence="1" id="KW-0805">Transcription regulation</keyword>
<evidence type="ECO:0000313" key="5">
    <source>
        <dbReference type="EMBL" id="MDX6848829.1"/>
    </source>
</evidence>
<accession>A0ABU4S0T0</accession>
<dbReference type="PANTHER" id="PTHR43537:SF44">
    <property type="entry name" value="GNTR FAMILY REGULATORY PROTEIN"/>
    <property type="match status" value="1"/>
</dbReference>
<evidence type="ECO:0000256" key="1">
    <source>
        <dbReference type="ARBA" id="ARBA00023015"/>
    </source>
</evidence>
<dbReference type="Pfam" id="PF07729">
    <property type="entry name" value="FCD"/>
    <property type="match status" value="1"/>
</dbReference>
<dbReference type="Gene3D" id="1.10.10.10">
    <property type="entry name" value="Winged helix-like DNA-binding domain superfamily/Winged helix DNA-binding domain"/>
    <property type="match status" value="1"/>
</dbReference>
<evidence type="ECO:0000256" key="2">
    <source>
        <dbReference type="ARBA" id="ARBA00023125"/>
    </source>
</evidence>
<evidence type="ECO:0000259" key="4">
    <source>
        <dbReference type="PROSITE" id="PS50949"/>
    </source>
</evidence>
<dbReference type="InterPro" id="IPR000524">
    <property type="entry name" value="Tscrpt_reg_HTH_GntR"/>
</dbReference>
<keyword evidence="6" id="KW-1185">Reference proteome</keyword>
<proteinExistence type="predicted"/>
<protein>
    <submittedName>
        <fullName evidence="5">FadR/GntR family transcriptional regulator</fullName>
    </submittedName>
</protein>
<sequence>MNNFEGSRNLTQQVVYELGLSIVQGKYSGVDVFPTEAQLSAHFQISRSVIREAVKMLTAKGLINSRPRQGIRVQPTACWNVFDSDVLNWILQGRPSLSLLQEFTELRSGVEPEAAMLAASRQNAAEIGAIERGLERLKRAGDGLDDPLAADIEFHTAVLLASGNRFYIQLTSFIQTALQASISCTNQLKGISAGSYRDHKRIYDAICEGNSEAAGAAMRELLSEALGLISESNSPQKTGVIAQAS</sequence>
<keyword evidence="3" id="KW-0804">Transcription</keyword>
<dbReference type="InterPro" id="IPR036388">
    <property type="entry name" value="WH-like_DNA-bd_sf"/>
</dbReference>
<organism evidence="5 6">
    <name type="scientific">Gilvimarinus gilvus</name>
    <dbReference type="NCBI Taxonomy" id="3058038"/>
    <lineage>
        <taxon>Bacteria</taxon>
        <taxon>Pseudomonadati</taxon>
        <taxon>Pseudomonadota</taxon>
        <taxon>Gammaproteobacteria</taxon>
        <taxon>Cellvibrionales</taxon>
        <taxon>Cellvibrionaceae</taxon>
        <taxon>Gilvimarinus</taxon>
    </lineage>
</organism>
<dbReference type="Gene3D" id="1.20.120.530">
    <property type="entry name" value="GntR ligand-binding domain-like"/>
    <property type="match status" value="1"/>
</dbReference>
<comment type="caution">
    <text evidence="5">The sequence shown here is derived from an EMBL/GenBank/DDBJ whole genome shotgun (WGS) entry which is preliminary data.</text>
</comment>
<dbReference type="RefSeq" id="WP_302723903.1">
    <property type="nucleotide sequence ID" value="NZ_JAULRU010000705.1"/>
</dbReference>
<dbReference type="InterPro" id="IPR011711">
    <property type="entry name" value="GntR_C"/>
</dbReference>
<dbReference type="InterPro" id="IPR036390">
    <property type="entry name" value="WH_DNA-bd_sf"/>
</dbReference>
<dbReference type="SMART" id="SM00895">
    <property type="entry name" value="FCD"/>
    <property type="match status" value="1"/>
</dbReference>
<feature type="domain" description="HTH gntR-type" evidence="4">
    <location>
        <begin position="8"/>
        <end position="76"/>
    </location>
</feature>